<sequence>MSAEIVVVQTLHCGWRVVLSRSARSQDGIQNSAAKIIQWLKVKMEPRKRFSIFFHLLQPSQRYAFLIG</sequence>
<dbReference type="Proteomes" id="UP000238479">
    <property type="component" value="Chromosome 3"/>
</dbReference>
<name>A0A2P6R5I5_ROSCH</name>
<evidence type="ECO:0000313" key="2">
    <source>
        <dbReference type="Proteomes" id="UP000238479"/>
    </source>
</evidence>
<dbReference type="Gramene" id="PRQ41671">
    <property type="protein sequence ID" value="PRQ41671"/>
    <property type="gene ID" value="RchiOBHm_Chr3g0449351"/>
</dbReference>
<evidence type="ECO:0000313" key="1">
    <source>
        <dbReference type="EMBL" id="PRQ41671.1"/>
    </source>
</evidence>
<gene>
    <name evidence="1" type="ORF">RchiOBHm_Chr3g0449351</name>
</gene>
<reference evidence="1 2" key="1">
    <citation type="journal article" date="2018" name="Nat. Genet.">
        <title>The Rosa genome provides new insights in the design of modern roses.</title>
        <authorList>
            <person name="Bendahmane M."/>
        </authorList>
    </citation>
    <scope>NUCLEOTIDE SEQUENCE [LARGE SCALE GENOMIC DNA]</scope>
    <source>
        <strain evidence="2">cv. Old Blush</strain>
    </source>
</reference>
<organism evidence="1 2">
    <name type="scientific">Rosa chinensis</name>
    <name type="common">China rose</name>
    <dbReference type="NCBI Taxonomy" id="74649"/>
    <lineage>
        <taxon>Eukaryota</taxon>
        <taxon>Viridiplantae</taxon>
        <taxon>Streptophyta</taxon>
        <taxon>Embryophyta</taxon>
        <taxon>Tracheophyta</taxon>
        <taxon>Spermatophyta</taxon>
        <taxon>Magnoliopsida</taxon>
        <taxon>eudicotyledons</taxon>
        <taxon>Gunneridae</taxon>
        <taxon>Pentapetalae</taxon>
        <taxon>rosids</taxon>
        <taxon>fabids</taxon>
        <taxon>Rosales</taxon>
        <taxon>Rosaceae</taxon>
        <taxon>Rosoideae</taxon>
        <taxon>Rosoideae incertae sedis</taxon>
        <taxon>Rosa</taxon>
    </lineage>
</organism>
<proteinExistence type="predicted"/>
<dbReference type="EMBL" id="PDCK01000041">
    <property type="protein sequence ID" value="PRQ41671.1"/>
    <property type="molecule type" value="Genomic_DNA"/>
</dbReference>
<keyword evidence="2" id="KW-1185">Reference proteome</keyword>
<accession>A0A2P6R5I5</accession>
<dbReference type="AlphaFoldDB" id="A0A2P6R5I5"/>
<comment type="caution">
    <text evidence="1">The sequence shown here is derived from an EMBL/GenBank/DDBJ whole genome shotgun (WGS) entry which is preliminary data.</text>
</comment>
<protein>
    <submittedName>
        <fullName evidence="1">Uncharacterized protein</fullName>
    </submittedName>
</protein>